<dbReference type="PRINTS" id="PR00111">
    <property type="entry name" value="ABHYDROLASE"/>
</dbReference>
<comment type="caution">
    <text evidence="2">The sequence shown here is derived from an EMBL/GenBank/DDBJ whole genome shotgun (WGS) entry which is preliminary data.</text>
</comment>
<evidence type="ECO:0000259" key="1">
    <source>
        <dbReference type="Pfam" id="PF12146"/>
    </source>
</evidence>
<dbReference type="Pfam" id="PF12146">
    <property type="entry name" value="Hydrolase_4"/>
    <property type="match status" value="1"/>
</dbReference>
<evidence type="ECO:0000313" key="3">
    <source>
        <dbReference type="Proteomes" id="UP000315938"/>
    </source>
</evidence>
<dbReference type="InterPro" id="IPR051044">
    <property type="entry name" value="MAG_DAG_Lipase"/>
</dbReference>
<evidence type="ECO:0000313" key="2">
    <source>
        <dbReference type="EMBL" id="TRY00009.1"/>
    </source>
</evidence>
<dbReference type="EMBL" id="VKID01000001">
    <property type="protein sequence ID" value="TRY00009.1"/>
    <property type="molecule type" value="Genomic_DNA"/>
</dbReference>
<dbReference type="RefSeq" id="WP_012242492.1">
    <property type="nucleotide sequence ID" value="NZ_JACAOE010000001.1"/>
</dbReference>
<feature type="domain" description="Serine aminopeptidase S33" evidence="1">
    <location>
        <begin position="17"/>
        <end position="241"/>
    </location>
</feature>
<dbReference type="InterPro" id="IPR022742">
    <property type="entry name" value="Hydrolase_4"/>
</dbReference>
<sequence>MLINQVLIYSENHNVNNPKGTVIFTHGIALHSIYYRKMAELLNEAGFSVVLYDVRGHGKSQGKRGDIKSIYQFTSDLYELIEQTKKVYDAPIYLLGHSMGGIITKVYATLYDNFEGTIIMSSPTSAQRLGLVSLLPSFLFGSFKINTDFTDTRLSHFPPSDNVDPYALKHFTFRLIIQTLKVGTKHIEKRIQDYKKPVLILHGSEDKLVSPEMSKHFFDSIKHNDKKLAIIEGGYHNLNYDTVTEKTVEEIVSWLNHQI</sequence>
<gene>
    <name evidence="2" type="ORF">FNV44_02900</name>
</gene>
<dbReference type="GeneID" id="41338721"/>
<dbReference type="Gene3D" id="3.40.50.1820">
    <property type="entry name" value="alpha/beta hydrolase"/>
    <property type="match status" value="1"/>
</dbReference>
<organism evidence="2 3">
    <name type="scientific">Acholeplasma laidlawii</name>
    <dbReference type="NCBI Taxonomy" id="2148"/>
    <lineage>
        <taxon>Bacteria</taxon>
        <taxon>Bacillati</taxon>
        <taxon>Mycoplasmatota</taxon>
        <taxon>Mollicutes</taxon>
        <taxon>Acholeplasmatales</taxon>
        <taxon>Acholeplasmataceae</taxon>
        <taxon>Acholeplasma</taxon>
    </lineage>
</organism>
<dbReference type="InterPro" id="IPR029058">
    <property type="entry name" value="AB_hydrolase_fold"/>
</dbReference>
<dbReference type="InterPro" id="IPR000073">
    <property type="entry name" value="AB_hydrolase_1"/>
</dbReference>
<dbReference type="Proteomes" id="UP000315938">
    <property type="component" value="Unassembled WGS sequence"/>
</dbReference>
<protein>
    <submittedName>
        <fullName evidence="2">Lysophospholipase</fullName>
    </submittedName>
</protein>
<dbReference type="OMA" id="QNAQNLW"/>
<dbReference type="AlphaFoldDB" id="A0A553IIH1"/>
<dbReference type="PANTHER" id="PTHR11614">
    <property type="entry name" value="PHOSPHOLIPASE-RELATED"/>
    <property type="match status" value="1"/>
</dbReference>
<name>A0A553IIH1_ACHLA</name>
<proteinExistence type="predicted"/>
<dbReference type="SUPFAM" id="SSF53474">
    <property type="entry name" value="alpha/beta-Hydrolases"/>
    <property type="match status" value="1"/>
</dbReference>
<accession>A0A553IIH1</accession>
<reference evidence="2 3" key="1">
    <citation type="submission" date="2019-07" db="EMBL/GenBank/DDBJ databases">
        <title>Genome sequence of Acholeplasma laidlawii strain with increased resistance to erythromycin.</title>
        <authorList>
            <person name="Medvedeva E.S."/>
            <person name="Baranova N.B."/>
            <person name="Siniagina M.N."/>
            <person name="Mouzykantov A."/>
            <person name="Chernova O.A."/>
            <person name="Chernov V.M."/>
        </authorList>
    </citation>
    <scope>NUCLEOTIDE SEQUENCE [LARGE SCALE GENOMIC DNA]</scope>
    <source>
        <strain evidence="2 3">PG8REry</strain>
    </source>
</reference>